<dbReference type="EMBL" id="LJSK01000177">
    <property type="protein sequence ID" value="KPI85599.1"/>
    <property type="molecule type" value="Genomic_DNA"/>
</dbReference>
<dbReference type="Gene3D" id="3.40.50.1400">
    <property type="match status" value="1"/>
</dbReference>
<dbReference type="GO" id="GO:0006783">
    <property type="term" value="P:heme biosynthetic process"/>
    <property type="evidence" value="ECO:0007669"/>
    <property type="project" value="InterPro"/>
</dbReference>
<dbReference type="OrthoDB" id="271605at2759"/>
<name>A0A0N0P4R1_LEPSE</name>
<dbReference type="Pfam" id="PF00762">
    <property type="entry name" value="Ferrochelatase"/>
    <property type="match status" value="1"/>
</dbReference>
<protein>
    <submittedName>
        <fullName evidence="2">Ferrochelatase</fullName>
    </submittedName>
</protein>
<evidence type="ECO:0000313" key="2">
    <source>
        <dbReference type="EMBL" id="KPI85599.1"/>
    </source>
</evidence>
<dbReference type="InterPro" id="IPR001015">
    <property type="entry name" value="Ferrochelatase"/>
</dbReference>
<dbReference type="AlphaFoldDB" id="A0A0N0P4R1"/>
<sequence length="459" mass="52327">MGDEDHTDGVLKGRYNTPTRYGVLLVCEGAPEGTSLWNVWRFLSRKLRNPRYYDALPRSLWYPLVYSVVLPCIVRDQQHMYRSTWIFPRPRASLTDENDDNVHKICAEGSVEAGTATVVALAEQLGRLLEEWMRQKLMDRSDVSLQVEVGFYHRPGSVEAALERLQMRGCYGRDARDSAGEPIVVEWENLIVLPLYPQHRAEFTGTAWDAVMSSPYFRRHHSIPNVHFIRSYAHIELYLDTWHRHIRRYMGQHGIPDWLFIVFQGTRKYDAANGDTYLDECRSTAEELRERLSMSWSTSSSTLLPVDREFYRGALHPSRITTTFLGHSSEALREPRLERVFLSIIRQLKSISAASSLSSSPRSHALNQSGCRDGTTADASELSLSHQSRVPLPPELAPTAFVVCPGEALDDTITVWKLQESIFPAVRKLGWKDVHYISALNNTTEHAQVLSAVLEPYLL</sequence>
<dbReference type="SUPFAM" id="SSF53800">
    <property type="entry name" value="Chelatase"/>
    <property type="match status" value="1"/>
</dbReference>
<keyword evidence="3" id="KW-1185">Reference proteome</keyword>
<dbReference type="Proteomes" id="UP000038009">
    <property type="component" value="Unassembled WGS sequence"/>
</dbReference>
<dbReference type="VEuPathDB" id="TriTrypDB:Lsey_0177_0070"/>
<proteinExistence type="predicted"/>
<dbReference type="OMA" id="VEVGFYH"/>
<gene>
    <name evidence="2" type="ORF">ABL78_5337</name>
</gene>
<evidence type="ECO:0000313" key="3">
    <source>
        <dbReference type="Proteomes" id="UP000038009"/>
    </source>
</evidence>
<feature type="region of interest" description="Disordered" evidence="1">
    <location>
        <begin position="358"/>
        <end position="391"/>
    </location>
</feature>
<dbReference type="GO" id="GO:0004325">
    <property type="term" value="F:ferrochelatase activity"/>
    <property type="evidence" value="ECO:0007669"/>
    <property type="project" value="InterPro"/>
</dbReference>
<accession>A0A0N0P4R1</accession>
<organism evidence="2 3">
    <name type="scientific">Leptomonas seymouri</name>
    <dbReference type="NCBI Taxonomy" id="5684"/>
    <lineage>
        <taxon>Eukaryota</taxon>
        <taxon>Discoba</taxon>
        <taxon>Euglenozoa</taxon>
        <taxon>Kinetoplastea</taxon>
        <taxon>Metakinetoplastina</taxon>
        <taxon>Trypanosomatida</taxon>
        <taxon>Trypanosomatidae</taxon>
        <taxon>Leishmaniinae</taxon>
        <taxon>Leptomonas</taxon>
    </lineage>
</organism>
<evidence type="ECO:0000256" key="1">
    <source>
        <dbReference type="SAM" id="MobiDB-lite"/>
    </source>
</evidence>
<comment type="caution">
    <text evidence="2">The sequence shown here is derived from an EMBL/GenBank/DDBJ whole genome shotgun (WGS) entry which is preliminary data.</text>
</comment>
<reference evidence="2 3" key="1">
    <citation type="journal article" date="2015" name="PLoS Pathog.">
        <title>Leptomonas seymouri: Adaptations to the Dixenous Life Cycle Analyzed by Genome Sequencing, Transcriptome Profiling and Co-infection with Leishmania donovani.</title>
        <authorList>
            <person name="Kraeva N."/>
            <person name="Butenko A."/>
            <person name="Hlavacova J."/>
            <person name="Kostygov A."/>
            <person name="Myskova J."/>
            <person name="Grybchuk D."/>
            <person name="Lestinova T."/>
            <person name="Votypka J."/>
            <person name="Volf P."/>
            <person name="Opperdoes F."/>
            <person name="Flegontov P."/>
            <person name="Lukes J."/>
            <person name="Yurchenko V."/>
        </authorList>
    </citation>
    <scope>NUCLEOTIDE SEQUENCE [LARGE SCALE GENOMIC DNA]</scope>
    <source>
        <strain evidence="2 3">ATCC 30220</strain>
    </source>
</reference>